<dbReference type="PROSITE" id="PS50878">
    <property type="entry name" value="RT_POL"/>
    <property type="match status" value="1"/>
</dbReference>
<evidence type="ECO:0000313" key="3">
    <source>
        <dbReference type="RefSeq" id="XP_038972547.1"/>
    </source>
</evidence>
<protein>
    <submittedName>
        <fullName evidence="3">Uncharacterized protein LOC120104815</fullName>
    </submittedName>
</protein>
<dbReference type="Pfam" id="PF00078">
    <property type="entry name" value="RVT_1"/>
    <property type="match status" value="1"/>
</dbReference>
<dbReference type="InterPro" id="IPR002156">
    <property type="entry name" value="RNaseH_domain"/>
</dbReference>
<dbReference type="Pfam" id="PF13456">
    <property type="entry name" value="RVT_3"/>
    <property type="match status" value="1"/>
</dbReference>
<dbReference type="PANTHER" id="PTHR33116:SF70">
    <property type="entry name" value="NON-LTR RETROELEMENT REVERSE TRANSCRIPTASE-LIKE PROTEIN"/>
    <property type="match status" value="1"/>
</dbReference>
<dbReference type="GO" id="GO:0004523">
    <property type="term" value="F:RNA-DNA hybrid ribonuclease activity"/>
    <property type="evidence" value="ECO:0007669"/>
    <property type="project" value="InterPro"/>
</dbReference>
<dbReference type="KEGG" id="pda:120104815"/>
<dbReference type="InterPro" id="IPR005135">
    <property type="entry name" value="Endo/exonuclease/phosphatase"/>
</dbReference>
<dbReference type="InterPro" id="IPR012337">
    <property type="entry name" value="RNaseH-like_sf"/>
</dbReference>
<dbReference type="Pfam" id="PF03372">
    <property type="entry name" value="Exo_endo_phos"/>
    <property type="match status" value="1"/>
</dbReference>
<dbReference type="InterPro" id="IPR036691">
    <property type="entry name" value="Endo/exonu/phosph_ase_sf"/>
</dbReference>
<name>A0A8B8ZGX4_PHODC</name>
<reference evidence="3" key="1">
    <citation type="submission" date="2025-08" db="UniProtKB">
        <authorList>
            <consortium name="RefSeq"/>
        </authorList>
    </citation>
    <scope>IDENTIFICATION</scope>
    <source>
        <tissue evidence="3">Young leaves</tissue>
    </source>
</reference>
<dbReference type="SUPFAM" id="SSF53098">
    <property type="entry name" value="Ribonuclease H-like"/>
    <property type="match status" value="1"/>
</dbReference>
<dbReference type="Gene3D" id="3.30.420.10">
    <property type="entry name" value="Ribonuclease H-like superfamily/Ribonuclease H"/>
    <property type="match status" value="1"/>
</dbReference>
<dbReference type="CDD" id="cd06222">
    <property type="entry name" value="RNase_H_like"/>
    <property type="match status" value="1"/>
</dbReference>
<dbReference type="InterPro" id="IPR043502">
    <property type="entry name" value="DNA/RNA_pol_sf"/>
</dbReference>
<keyword evidence="2" id="KW-1185">Reference proteome</keyword>
<dbReference type="GeneID" id="120104815"/>
<dbReference type="Proteomes" id="UP000228380">
    <property type="component" value="Unplaced"/>
</dbReference>
<organism evidence="2 3">
    <name type="scientific">Phoenix dactylifera</name>
    <name type="common">Date palm</name>
    <dbReference type="NCBI Taxonomy" id="42345"/>
    <lineage>
        <taxon>Eukaryota</taxon>
        <taxon>Viridiplantae</taxon>
        <taxon>Streptophyta</taxon>
        <taxon>Embryophyta</taxon>
        <taxon>Tracheophyta</taxon>
        <taxon>Spermatophyta</taxon>
        <taxon>Magnoliopsida</taxon>
        <taxon>Liliopsida</taxon>
        <taxon>Arecaceae</taxon>
        <taxon>Coryphoideae</taxon>
        <taxon>Phoeniceae</taxon>
        <taxon>Phoenix</taxon>
    </lineage>
</organism>
<dbReference type="OrthoDB" id="786283at2759"/>
<gene>
    <name evidence="3" type="primary">LOC120104815</name>
</gene>
<dbReference type="GO" id="GO:0003676">
    <property type="term" value="F:nucleic acid binding"/>
    <property type="evidence" value="ECO:0007669"/>
    <property type="project" value="InterPro"/>
</dbReference>
<dbReference type="InterPro" id="IPR036397">
    <property type="entry name" value="RNaseH_sf"/>
</dbReference>
<dbReference type="CDD" id="cd01650">
    <property type="entry name" value="RT_nLTR_like"/>
    <property type="match status" value="1"/>
</dbReference>
<evidence type="ECO:0000259" key="1">
    <source>
        <dbReference type="PROSITE" id="PS50878"/>
    </source>
</evidence>
<proteinExistence type="predicted"/>
<dbReference type="PANTHER" id="PTHR33116">
    <property type="entry name" value="REVERSE TRANSCRIPTASE ZINC-BINDING DOMAIN-CONTAINING PROTEIN-RELATED-RELATED"/>
    <property type="match status" value="1"/>
</dbReference>
<dbReference type="RefSeq" id="XP_038972547.1">
    <property type="nucleotide sequence ID" value="XM_039116619.1"/>
</dbReference>
<sequence>MCVLFETRLAGRSIVRARRALPRSWGFYVVDSQGLSGGIIVTWKLDCGKLDIFNVSSQEVIMVISEGEGRPWIFAAVYASTDFRARRTLWEEASKLVDQGQPMLIAGDFNWPRFTWCNNQQGPARVWERLDRAFATAGWIQEFPDNHVKHLPRIASDHSPILVCTDRPIPFRCPFRFERLWLCYPRSWGVVSEAWNKPVRGDAMYRVSRRLELTRRYLRRWNRVEVGNIFRRIEELEEAIANMQLREASGGGLSHVELSELRSFLSMHDALLSQQEIFWRQKSRVQWIQEGDRNTKFFHQSTLIRRQRNRIRSIRDEDGQAIEDPIMICRVFEQFFRTRWTERTGSGIFTELPLSPEGVSDEDSLALIRPVSGREIQEAVWSLEGDKAPGPDGFPPVFFRRYWSIVGLDVIEAIQQFFSTAEMSPEWQRTFITLIPKRQVATEPGHFRPISLCSTLYKITAKILAIRMRGILPRIISPEQGAFIGGRNISDNVLIAQEFMFDLVKAPVRCCLMGVKLDMERAYDRMCWDFLRHSLQSFGFHEMWIRWIMGCVRGPSFSILVNGSPSHFFDASVGLRQGCPLSPLLFIICADALSRALRVAVDTQTLEAYRPVQGAVPISHLLFADDCLLLARATRQNAHVIRRTLYAYCSASGQRVNLNKSSIFFSPKTKVQIKAGIMETLGVGEQEGTLTYLGVPILGRRMRSGDTSSLEHSIRHRLEGWQMHSLSMMGRVTLARSVLSAIPVYLVSHTVPPVASLRSVERLIRDFIWGRRGDRGRVHLVAWEVVCQPVRHGGLGVPSLVARREASILRLAASLLLEPESLWSSLMRAKYGALTVGIRAGRLHSPIWREISVRAPLVLPAIRWAVGDGMSVDVLEDSWVTELPISRLPVMVDTSRLLGRRVGDLLVPEEGSWDEVFIRETFGEQLVKRILALPIPSRAEPDRLVWLPTGRSRVRARDIHAWTRREPERRIDGGWIWRMRVHPRVALFIWKVAWGCLPTRSVLARRGMRMGSLCEVCLDAEETVGHVLLRCPVAMQCWRLASALLPPLWESVEDMLRFLSESIRRPREAETGSIVAYLAYHIWLARNDRLFEGGRLTPRAVMERALRQAAETSTLTTSAPPGRTRDIWGTCTAVSASRFSYFSWVPPPPGYLKVNFDGGSAEDGTSGGVGFVIRDHRGTFIAAGGRSTFGVSAVGAELQAAWEGVWFARRVLGAERLVLEGDCSVVIDWIRGVDIYGDGHPLIRDTRSLVRELISCQVVHAYREANSAADWVASYVARHTGEVFWSRLDGVPHALFCLLFFDMSGCIHVSGI</sequence>
<dbReference type="SUPFAM" id="SSF56219">
    <property type="entry name" value="DNase I-like"/>
    <property type="match status" value="1"/>
</dbReference>
<dbReference type="InterPro" id="IPR044730">
    <property type="entry name" value="RNase_H-like_dom_plant"/>
</dbReference>
<dbReference type="Gene3D" id="3.60.10.10">
    <property type="entry name" value="Endonuclease/exonuclease/phosphatase"/>
    <property type="match status" value="1"/>
</dbReference>
<dbReference type="InterPro" id="IPR000477">
    <property type="entry name" value="RT_dom"/>
</dbReference>
<feature type="domain" description="Reverse transcriptase" evidence="1">
    <location>
        <begin position="416"/>
        <end position="697"/>
    </location>
</feature>
<dbReference type="SUPFAM" id="SSF56672">
    <property type="entry name" value="DNA/RNA polymerases"/>
    <property type="match status" value="1"/>
</dbReference>
<dbReference type="InterPro" id="IPR026960">
    <property type="entry name" value="RVT-Znf"/>
</dbReference>
<dbReference type="Pfam" id="PF13966">
    <property type="entry name" value="zf-RVT"/>
    <property type="match status" value="1"/>
</dbReference>
<evidence type="ECO:0000313" key="2">
    <source>
        <dbReference type="Proteomes" id="UP000228380"/>
    </source>
</evidence>
<accession>A0A8B8ZGX4</accession>